<dbReference type="SUPFAM" id="SSF53756">
    <property type="entry name" value="UDP-Glycosyltransferase/glycogen phosphorylase"/>
    <property type="match status" value="1"/>
</dbReference>
<organism evidence="1 2">
    <name type="scientific">Tetracentron sinense</name>
    <name type="common">Spur-leaf</name>
    <dbReference type="NCBI Taxonomy" id="13715"/>
    <lineage>
        <taxon>Eukaryota</taxon>
        <taxon>Viridiplantae</taxon>
        <taxon>Streptophyta</taxon>
        <taxon>Embryophyta</taxon>
        <taxon>Tracheophyta</taxon>
        <taxon>Spermatophyta</taxon>
        <taxon>Magnoliopsida</taxon>
        <taxon>Trochodendrales</taxon>
        <taxon>Trochodendraceae</taxon>
        <taxon>Tetracentron</taxon>
    </lineage>
</organism>
<keyword evidence="2" id="KW-1185">Reference proteome</keyword>
<dbReference type="PANTHER" id="PTHR47481">
    <property type="match status" value="1"/>
</dbReference>
<sequence>MSDYLRKFKSLCDSLAAIGRPVSDEDRVFWVLNGLGPNYESFVTSVLAKPPFPSYDQLIPNLISQDIQVGEHGSIHDTAFFSQSTNRTFRIGQRSTCFNSSHQTRGNPNKASILGAPPLICQVCRKQGHSAIDCWHRFNNTYTSKHNQQPPSLPSHALTALTISDPFDSQWYPDTGASSHMTSNQDESYISNGYLDTPIDWILGMSNIRLKDLPSFVRTTDLNDILFDFLSEEAQNCLKAPAIIFNTFDDLEREVLDAIESKFPQI</sequence>
<proteinExistence type="predicted"/>
<dbReference type="Proteomes" id="UP000655225">
    <property type="component" value="Unassembled WGS sequence"/>
</dbReference>
<evidence type="ECO:0008006" key="3">
    <source>
        <dbReference type="Google" id="ProtNLM"/>
    </source>
</evidence>
<dbReference type="PANTHER" id="PTHR47481:SF31">
    <property type="entry name" value="OS01G0873500 PROTEIN"/>
    <property type="match status" value="1"/>
</dbReference>
<dbReference type="AlphaFoldDB" id="A0A834ZIF4"/>
<evidence type="ECO:0000313" key="1">
    <source>
        <dbReference type="EMBL" id="KAF8406030.1"/>
    </source>
</evidence>
<dbReference type="Gene3D" id="3.40.50.2000">
    <property type="entry name" value="Glycogen Phosphorylase B"/>
    <property type="match status" value="1"/>
</dbReference>
<dbReference type="OMA" id="THNAFVA"/>
<dbReference type="EMBL" id="JABCRI010000005">
    <property type="protein sequence ID" value="KAF8406030.1"/>
    <property type="molecule type" value="Genomic_DNA"/>
</dbReference>
<comment type="caution">
    <text evidence="1">The sequence shown here is derived from an EMBL/GenBank/DDBJ whole genome shotgun (WGS) entry which is preliminary data.</text>
</comment>
<name>A0A834ZIF4_TETSI</name>
<gene>
    <name evidence="1" type="ORF">HHK36_008110</name>
</gene>
<accession>A0A834ZIF4</accession>
<protein>
    <recommendedName>
        <fullName evidence="3">Gag protein</fullName>
    </recommendedName>
</protein>
<reference evidence="1 2" key="1">
    <citation type="submission" date="2020-04" db="EMBL/GenBank/DDBJ databases">
        <title>Plant Genome Project.</title>
        <authorList>
            <person name="Zhang R.-G."/>
        </authorList>
    </citation>
    <scope>NUCLEOTIDE SEQUENCE [LARGE SCALE GENOMIC DNA]</scope>
    <source>
        <strain evidence="1">YNK0</strain>
        <tissue evidence="1">Leaf</tissue>
    </source>
</reference>
<dbReference type="OrthoDB" id="1845088at2759"/>
<evidence type="ECO:0000313" key="2">
    <source>
        <dbReference type="Proteomes" id="UP000655225"/>
    </source>
</evidence>